<feature type="region of interest" description="Disordered" evidence="2">
    <location>
        <begin position="335"/>
        <end position="366"/>
    </location>
</feature>
<dbReference type="Proteomes" id="UP000580250">
    <property type="component" value="Unassembled WGS sequence"/>
</dbReference>
<dbReference type="GO" id="GO:0008023">
    <property type="term" value="C:transcription elongation factor complex"/>
    <property type="evidence" value="ECO:0007669"/>
    <property type="project" value="InterPro"/>
</dbReference>
<evidence type="ECO:0000313" key="4">
    <source>
        <dbReference type="EMBL" id="CAD2128440.1"/>
    </source>
</evidence>
<proteinExistence type="predicted"/>
<feature type="compositionally biased region" description="Basic and acidic residues" evidence="2">
    <location>
        <begin position="212"/>
        <end position="222"/>
    </location>
</feature>
<dbReference type="OrthoDB" id="6288737at2759"/>
<gene>
    <name evidence="4" type="ORF">MENT_LOCUS2229</name>
</gene>
<dbReference type="Pfam" id="PF10505">
    <property type="entry name" value="NARG2_C"/>
    <property type="match status" value="1"/>
</dbReference>
<dbReference type="EMBL" id="CAJEWN010000007">
    <property type="protein sequence ID" value="CAD2128440.1"/>
    <property type="molecule type" value="Genomic_DNA"/>
</dbReference>
<dbReference type="InterPro" id="IPR019535">
    <property type="entry name" value="ICE2_C"/>
</dbReference>
<feature type="domain" description="Little elongation complex subunit 2 C-terminal" evidence="3">
    <location>
        <begin position="755"/>
        <end position="899"/>
    </location>
</feature>
<comment type="caution">
    <text evidence="4">The sequence shown here is derived from an EMBL/GenBank/DDBJ whole genome shotgun (WGS) entry which is preliminary data.</text>
</comment>
<feature type="coiled-coil region" evidence="1">
    <location>
        <begin position="55"/>
        <end position="117"/>
    </location>
</feature>
<evidence type="ECO:0000256" key="2">
    <source>
        <dbReference type="SAM" id="MobiDB-lite"/>
    </source>
</evidence>
<name>A0A6V7TPM3_MELEN</name>
<organism evidence="4 5">
    <name type="scientific">Meloidogyne enterolobii</name>
    <name type="common">Root-knot nematode worm</name>
    <name type="synonym">Meloidogyne mayaguensis</name>
    <dbReference type="NCBI Taxonomy" id="390850"/>
    <lineage>
        <taxon>Eukaryota</taxon>
        <taxon>Metazoa</taxon>
        <taxon>Ecdysozoa</taxon>
        <taxon>Nematoda</taxon>
        <taxon>Chromadorea</taxon>
        <taxon>Rhabditida</taxon>
        <taxon>Tylenchina</taxon>
        <taxon>Tylenchomorpha</taxon>
        <taxon>Tylenchoidea</taxon>
        <taxon>Meloidogynidae</taxon>
        <taxon>Meloidogyninae</taxon>
        <taxon>Meloidogyne</taxon>
    </lineage>
</organism>
<keyword evidence="1" id="KW-0175">Coiled coil</keyword>
<feature type="compositionally biased region" description="Acidic residues" evidence="2">
    <location>
        <begin position="230"/>
        <end position="239"/>
    </location>
</feature>
<feature type="region of interest" description="Disordered" evidence="2">
    <location>
        <begin position="1"/>
        <end position="28"/>
    </location>
</feature>
<evidence type="ECO:0000256" key="1">
    <source>
        <dbReference type="SAM" id="Coils"/>
    </source>
</evidence>
<reference evidence="4 5" key="1">
    <citation type="submission" date="2020-08" db="EMBL/GenBank/DDBJ databases">
        <authorList>
            <person name="Koutsovoulos G."/>
            <person name="Danchin GJ E."/>
        </authorList>
    </citation>
    <scope>NUCLEOTIDE SEQUENCE [LARGE SCALE GENOMIC DNA]</scope>
</reference>
<evidence type="ECO:0000259" key="3">
    <source>
        <dbReference type="Pfam" id="PF10505"/>
    </source>
</evidence>
<evidence type="ECO:0000313" key="5">
    <source>
        <dbReference type="Proteomes" id="UP000580250"/>
    </source>
</evidence>
<accession>A0A6V7TPM3</accession>
<feature type="region of interest" description="Disordered" evidence="2">
    <location>
        <begin position="177"/>
        <end position="272"/>
    </location>
</feature>
<feature type="compositionally biased region" description="Basic and acidic residues" evidence="2">
    <location>
        <begin position="335"/>
        <end position="350"/>
    </location>
</feature>
<dbReference type="AlphaFoldDB" id="A0A6V7TPM3"/>
<feature type="compositionally biased region" description="Polar residues" evidence="2">
    <location>
        <begin position="202"/>
        <end position="211"/>
    </location>
</feature>
<sequence length="986" mass="113335">MPSKIKNISIDQDSPAEDNETTESCTDPSIIENACPQCSAFRANADRAWDVLREFQAANEQNKKFKNEIHQLESQLKESRDYISALRQQQQDYDKIIKEKDLRITLSEEKIVNLEDQYSRVLRAWRQRQNDSDKIIKKPECSQTDPIDSLEIDDDDLSLDQHGSSCLQRQNDSDKIIKKPECSQTDPIDSLEIDDDDLSLDQHGSSCLQRQNDSDKIIKEPECSQTDPIDSLEIDDDDLSLDHHGSSCLQRQNDSDKIIKEPECSQTGPIDSLEIDDDDLSLELPLSPPKKAVPNPLSIDEIFNSSFFLEHAKNKLLDDLEPFNFFLPSPAPKKKDFEGHQRFQKAKENEGPQISTTSTTPPQFSVQLTDENPKLQIFNISKKYKIDKKQAALLYSQAKRDDANRKRRLEPSDDENDGGESIATSETVKSEKAPRHLLPWVPHRQVVRTQTRSVLSYEDHKRYVGIIVNELQSVPKYRFEHNKTEIQALDQKLEDERNFYIKSALQSAKQFKAFHFDNSQLKTFTEHYHEMINLYIGQRVFQGVLSSIPWPRTQPLEDPTLHPYIRTTKLLSPGLAPTTQIPEIKRKFIFSNKPVRQMLIDSLKDKQPIDEDKKVVDFALLNGIHVSMDASTLRHLLSAPWSQRTSNYACKVKVFSRVFSGKLCKICLISPPLIASRIHKTAIPRAFAKWGLKAFLFGKDPSFADAVLSNQPKDSCQSLLDDLGLGNVGKVDTKNSRKRYSIISFDDPKLEISPQEQHQVLIRTNVHANEVRRDGQLQQISLTSRVEFLPEIGAEKLSNEEQIWNFITGLLKGSDEHINFRLKVERESVVLQYDRRLPTKIDQLSIEAKAVLATRINRVKILIEELPKLSVGEYLLMPDADNEMLQIIKQQTDSEEINLQQSTSFDNFCEDKSNLWEETRSRTVGPRSLEKNVYYDAQWFDRLLQSKIISSQNELFDYWNGIDPHYPLQWHVVKSQIPGALYPKRN</sequence>
<feature type="compositionally biased region" description="Acidic residues" evidence="2">
    <location>
        <begin position="189"/>
        <end position="199"/>
    </location>
</feature>
<feature type="compositionally biased region" description="Basic and acidic residues" evidence="2">
    <location>
        <begin position="253"/>
        <end position="263"/>
    </location>
</feature>
<protein>
    <recommendedName>
        <fullName evidence="3">Little elongation complex subunit 2 C-terminal domain-containing protein</fullName>
    </recommendedName>
</protein>
<feature type="region of interest" description="Disordered" evidence="2">
    <location>
        <begin position="397"/>
        <end position="435"/>
    </location>
</feature>